<keyword evidence="5" id="KW-0269">Exonuclease</keyword>
<keyword evidence="2" id="KW-0540">Nuclease</keyword>
<evidence type="ECO:0000256" key="2">
    <source>
        <dbReference type="ARBA" id="ARBA00022722"/>
    </source>
</evidence>
<reference evidence="9" key="1">
    <citation type="submission" date="2023-05" db="EMBL/GenBank/DDBJ databases">
        <authorList>
            <person name="Huff M."/>
        </authorList>
    </citation>
    <scope>NUCLEOTIDE SEQUENCE</scope>
</reference>
<keyword evidence="4" id="KW-0378">Hydrolase</keyword>
<dbReference type="SMART" id="SM00479">
    <property type="entry name" value="EXOIII"/>
    <property type="match status" value="1"/>
</dbReference>
<dbReference type="Proteomes" id="UP000834106">
    <property type="component" value="Chromosome 22"/>
</dbReference>
<organism evidence="9 10">
    <name type="scientific">Fraxinus pennsylvanica</name>
    <dbReference type="NCBI Taxonomy" id="56036"/>
    <lineage>
        <taxon>Eukaryota</taxon>
        <taxon>Viridiplantae</taxon>
        <taxon>Streptophyta</taxon>
        <taxon>Embryophyta</taxon>
        <taxon>Tracheophyta</taxon>
        <taxon>Spermatophyta</taxon>
        <taxon>Magnoliopsida</taxon>
        <taxon>eudicotyledons</taxon>
        <taxon>Gunneridae</taxon>
        <taxon>Pentapetalae</taxon>
        <taxon>asterids</taxon>
        <taxon>lamiids</taxon>
        <taxon>Lamiales</taxon>
        <taxon>Oleaceae</taxon>
        <taxon>Oleeae</taxon>
        <taxon>Fraxinus</taxon>
    </lineage>
</organism>
<name>A0AAD2AJ49_9LAMI</name>
<sequence length="360" mass="40509">MTCRWGGDRGCNASPALWRNMVVLLPFRGNEEVVVEWREVASRQTLLMSECFCISITGMLSYFTYSLHFGSGRDSVGNSSLKVLGSHKYEPEGGYSRKWISRSVNTKTGGKKDTFSSKTSIRPEISEETSSIKLNKYELETTELERSQYYVQQKIADNKDLERLVTIIAFDIETTGFGRENDRVIEIAFQDLRGGKNSTFQSLVNPGRYVPNTHIHGISNNMVNRSDVPSMEQLIPILLKYIQSRQIPGGVVVLIAHNARTFDVPFLKREFSRCSCKIPPDWLFIDTLPLARAVMKSKGSKVPSKVSLQALREYYDIPLVGSAHRALSDVHLLALVLQRLTHDLKLPISGLLQSSFKASN</sequence>
<evidence type="ECO:0000256" key="4">
    <source>
        <dbReference type="ARBA" id="ARBA00022801"/>
    </source>
</evidence>
<dbReference type="InterPro" id="IPR013520">
    <property type="entry name" value="Ribonucl_H"/>
</dbReference>
<dbReference type="SUPFAM" id="SSF53098">
    <property type="entry name" value="Ribonuclease H-like"/>
    <property type="match status" value="1"/>
</dbReference>
<evidence type="ECO:0000256" key="7">
    <source>
        <dbReference type="ARBA" id="ARBA00025769"/>
    </source>
</evidence>
<dbReference type="InterPro" id="IPR012337">
    <property type="entry name" value="RNaseH-like_sf"/>
</dbReference>
<keyword evidence="6" id="KW-0460">Magnesium</keyword>
<dbReference type="GO" id="GO:0003676">
    <property type="term" value="F:nucleic acid binding"/>
    <property type="evidence" value="ECO:0007669"/>
    <property type="project" value="InterPro"/>
</dbReference>
<dbReference type="PANTHER" id="PTHR13058:SF19">
    <property type="entry name" value="LD40940P"/>
    <property type="match status" value="1"/>
</dbReference>
<dbReference type="Gene3D" id="3.30.420.10">
    <property type="entry name" value="Ribonuclease H-like superfamily/Ribonuclease H"/>
    <property type="match status" value="1"/>
</dbReference>
<keyword evidence="3" id="KW-0479">Metal-binding</keyword>
<dbReference type="GO" id="GO:0046872">
    <property type="term" value="F:metal ion binding"/>
    <property type="evidence" value="ECO:0007669"/>
    <property type="project" value="UniProtKB-KW"/>
</dbReference>
<dbReference type="Pfam" id="PF00929">
    <property type="entry name" value="RNase_T"/>
    <property type="match status" value="1"/>
</dbReference>
<accession>A0AAD2AJ49</accession>
<evidence type="ECO:0000256" key="6">
    <source>
        <dbReference type="ARBA" id="ARBA00022842"/>
    </source>
</evidence>
<dbReference type="GO" id="GO:0005737">
    <property type="term" value="C:cytoplasm"/>
    <property type="evidence" value="ECO:0007669"/>
    <property type="project" value="TreeGrafter"/>
</dbReference>
<comment type="cofactor">
    <cofactor evidence="1">
        <name>Mg(2+)</name>
        <dbReference type="ChEBI" id="CHEBI:18420"/>
    </cofactor>
</comment>
<comment type="similarity">
    <text evidence="7">Belongs to the exonuclease superfamily. TREX family.</text>
</comment>
<gene>
    <name evidence="9" type="ORF">FPE_LOCUS33587</name>
</gene>
<dbReference type="GO" id="GO:0008296">
    <property type="term" value="F:3'-5'-DNA exonuclease activity"/>
    <property type="evidence" value="ECO:0007669"/>
    <property type="project" value="TreeGrafter"/>
</dbReference>
<protein>
    <recommendedName>
        <fullName evidence="8">Exonuclease domain-containing protein</fullName>
    </recommendedName>
</protein>
<dbReference type="GO" id="GO:0006308">
    <property type="term" value="P:DNA catabolic process"/>
    <property type="evidence" value="ECO:0007669"/>
    <property type="project" value="TreeGrafter"/>
</dbReference>
<evidence type="ECO:0000256" key="1">
    <source>
        <dbReference type="ARBA" id="ARBA00001946"/>
    </source>
</evidence>
<dbReference type="PANTHER" id="PTHR13058">
    <property type="entry name" value="THREE PRIME REPAIR EXONUCLEASE 1, 2"/>
    <property type="match status" value="1"/>
</dbReference>
<dbReference type="InterPro" id="IPR036397">
    <property type="entry name" value="RNaseH_sf"/>
</dbReference>
<evidence type="ECO:0000256" key="5">
    <source>
        <dbReference type="ARBA" id="ARBA00022839"/>
    </source>
</evidence>
<proteinExistence type="inferred from homology"/>
<evidence type="ECO:0000313" key="10">
    <source>
        <dbReference type="Proteomes" id="UP000834106"/>
    </source>
</evidence>
<evidence type="ECO:0000313" key="9">
    <source>
        <dbReference type="EMBL" id="CAI9786157.1"/>
    </source>
</evidence>
<dbReference type="CDD" id="cd06127">
    <property type="entry name" value="DEDDh"/>
    <property type="match status" value="1"/>
</dbReference>
<keyword evidence="10" id="KW-1185">Reference proteome</keyword>
<dbReference type="InterPro" id="IPR040393">
    <property type="entry name" value="TREX1/2"/>
</dbReference>
<feature type="domain" description="Exonuclease" evidence="8">
    <location>
        <begin position="166"/>
        <end position="346"/>
    </location>
</feature>
<dbReference type="AlphaFoldDB" id="A0AAD2AJ49"/>
<evidence type="ECO:0000256" key="3">
    <source>
        <dbReference type="ARBA" id="ARBA00022723"/>
    </source>
</evidence>
<dbReference type="EMBL" id="OU503057">
    <property type="protein sequence ID" value="CAI9786157.1"/>
    <property type="molecule type" value="Genomic_DNA"/>
</dbReference>
<evidence type="ECO:0000259" key="8">
    <source>
        <dbReference type="SMART" id="SM00479"/>
    </source>
</evidence>